<dbReference type="RefSeq" id="WP_146516227.1">
    <property type="nucleotide sequence ID" value="NZ_SJPI01000002.1"/>
</dbReference>
<dbReference type="InterPro" id="IPR039329">
    <property type="entry name" value="SIAE"/>
</dbReference>
<dbReference type="OrthoDB" id="9795554at2"/>
<organism evidence="3 4">
    <name type="scientific">Rubripirellula amarantea</name>
    <dbReference type="NCBI Taxonomy" id="2527999"/>
    <lineage>
        <taxon>Bacteria</taxon>
        <taxon>Pseudomonadati</taxon>
        <taxon>Planctomycetota</taxon>
        <taxon>Planctomycetia</taxon>
        <taxon>Pirellulales</taxon>
        <taxon>Pirellulaceae</taxon>
        <taxon>Rubripirellula</taxon>
    </lineage>
</organism>
<dbReference type="GO" id="GO:0001681">
    <property type="term" value="F:sialate O-acetylesterase activity"/>
    <property type="evidence" value="ECO:0007669"/>
    <property type="project" value="InterPro"/>
</dbReference>
<evidence type="ECO:0000313" key="3">
    <source>
        <dbReference type="EMBL" id="TWT51123.1"/>
    </source>
</evidence>
<evidence type="ECO:0000313" key="4">
    <source>
        <dbReference type="Proteomes" id="UP000316598"/>
    </source>
</evidence>
<dbReference type="SUPFAM" id="SSF52266">
    <property type="entry name" value="SGNH hydrolase"/>
    <property type="match status" value="1"/>
</dbReference>
<comment type="caution">
    <text evidence="3">The sequence shown here is derived from an EMBL/GenBank/DDBJ whole genome shotgun (WGS) entry which is preliminary data.</text>
</comment>
<accession>A0A5C5WM92</accession>
<feature type="domain" description="Sialate O-acetylesterase" evidence="2">
    <location>
        <begin position="297"/>
        <end position="412"/>
    </location>
</feature>
<name>A0A5C5WM92_9BACT</name>
<keyword evidence="4" id="KW-1185">Reference proteome</keyword>
<reference evidence="3 4" key="1">
    <citation type="submission" date="2019-02" db="EMBL/GenBank/DDBJ databases">
        <title>Deep-cultivation of Planctomycetes and their phenomic and genomic characterization uncovers novel biology.</title>
        <authorList>
            <person name="Wiegand S."/>
            <person name="Jogler M."/>
            <person name="Boedeker C."/>
            <person name="Pinto D."/>
            <person name="Vollmers J."/>
            <person name="Rivas-Marin E."/>
            <person name="Kohn T."/>
            <person name="Peeters S.H."/>
            <person name="Heuer A."/>
            <person name="Rast P."/>
            <person name="Oberbeckmann S."/>
            <person name="Bunk B."/>
            <person name="Jeske O."/>
            <person name="Meyerdierks A."/>
            <person name="Storesund J.E."/>
            <person name="Kallscheuer N."/>
            <person name="Luecker S."/>
            <person name="Lage O.M."/>
            <person name="Pohl T."/>
            <person name="Merkel B.J."/>
            <person name="Hornburger P."/>
            <person name="Mueller R.-W."/>
            <person name="Bruemmer F."/>
            <person name="Labrenz M."/>
            <person name="Spormann A.M."/>
            <person name="Op Den Camp H."/>
            <person name="Overmann J."/>
            <person name="Amann R."/>
            <person name="Jetten M.S.M."/>
            <person name="Mascher T."/>
            <person name="Medema M.H."/>
            <person name="Devos D.P."/>
            <person name="Kaster A.-K."/>
            <person name="Ovreas L."/>
            <person name="Rohde M."/>
            <person name="Galperin M.Y."/>
            <person name="Jogler C."/>
        </authorList>
    </citation>
    <scope>NUCLEOTIDE SEQUENCE [LARGE SCALE GENOMIC DNA]</scope>
    <source>
        <strain evidence="3 4">Pla22</strain>
    </source>
</reference>
<dbReference type="InterPro" id="IPR036514">
    <property type="entry name" value="SGNH_hydro_sf"/>
</dbReference>
<dbReference type="PANTHER" id="PTHR22901:SF0">
    <property type="entry name" value="SIALATE O-ACETYLESTERASE"/>
    <property type="match status" value="1"/>
</dbReference>
<proteinExistence type="predicted"/>
<dbReference type="Gene3D" id="3.40.50.1110">
    <property type="entry name" value="SGNH hydrolase"/>
    <property type="match status" value="1"/>
</dbReference>
<dbReference type="InterPro" id="IPR005181">
    <property type="entry name" value="SASA"/>
</dbReference>
<evidence type="ECO:0000259" key="2">
    <source>
        <dbReference type="Pfam" id="PF03629"/>
    </source>
</evidence>
<dbReference type="EMBL" id="SJPI01000002">
    <property type="protein sequence ID" value="TWT51123.1"/>
    <property type="molecule type" value="Genomic_DNA"/>
</dbReference>
<gene>
    <name evidence="3" type="ORF">Pla22_39000</name>
</gene>
<keyword evidence="1" id="KW-0378">Hydrolase</keyword>
<protein>
    <recommendedName>
        <fullName evidence="2">Sialate O-acetylesterase domain-containing protein</fullName>
    </recommendedName>
</protein>
<dbReference type="GO" id="GO:0005975">
    <property type="term" value="P:carbohydrate metabolic process"/>
    <property type="evidence" value="ECO:0007669"/>
    <property type="project" value="TreeGrafter"/>
</dbReference>
<dbReference type="Proteomes" id="UP000316598">
    <property type="component" value="Unassembled WGS sequence"/>
</dbReference>
<sequence length="735" mass="80534">MLRFHTDLLAASRMAMHLSIALFGLSSSVLFHSTCQAEVRMPSVFGDHMVLQQQKPIHVWGWADANETVKVSLGQNSVTAEPDANGRWEAELPAMKASHDAATLVIEGDNRIEFQDVLVGEVWLCSGQSNMEWTVSSSDDAANEIASAKHPLIRHIKVPHVQSMVPLDDFEGSWQVCSPTTVGSFTAAGYFMARELLNELDVPVGLINSSWGGTRIEPWTPVAGFESEKSLHGILNSVLGRTAGTPQYESTLKKHVDATEAWLREAKSRTSNVPVKTSPEFPKSLKPFEQHQDPTMLFNAMIHPILGIAMRGAIWYQGESNLSDGAIYTDKMKALIGGWRQLWGQGDFPFYFVQIAPYRYGDLDPSRLPEFWEAQQEATAIANTGMVVVNDIAMLDDIHPTNKQDVGKRLALLALKNDYGKGVIAENPTMESMEIQGNTIRIRFANTGLGLKTRDGKPATHFEMIGSSSGGFQPANVTIQGDSVLLNSEKVQNPTAFRYSWHKLAEPNLTGSTGLPVGAMRGGDLPSFFKTVPHNDDYQLVYELDLSKLSANIEYNIDNSDEVKSFDRIGYYLQLGTSDSEADELFVTMDAFTDDVQKIGIPTISSGAHFQQPIVSMDVFSTSGKVTVGTGIETGNIEFWPNNYGPGNSAGVAKASSSDYDFGDQPSPPTDGYGCMQVHNTKAGQTIFAVNQWKAGAGADIGIGNSEGKTKDWTFNSNASSYKTKRMRIYVRPTK</sequence>
<dbReference type="AlphaFoldDB" id="A0A5C5WM92"/>
<dbReference type="Pfam" id="PF03629">
    <property type="entry name" value="SASA"/>
    <property type="match status" value="1"/>
</dbReference>
<evidence type="ECO:0000256" key="1">
    <source>
        <dbReference type="ARBA" id="ARBA00022801"/>
    </source>
</evidence>
<dbReference type="PANTHER" id="PTHR22901">
    <property type="entry name" value="SIALATE O-ACETYLESTERASE"/>
    <property type="match status" value="1"/>
</dbReference>